<name>A0A1F8AU67_9BACT</name>
<evidence type="ECO:0000313" key="2">
    <source>
        <dbReference type="EMBL" id="OGM55251.1"/>
    </source>
</evidence>
<dbReference type="EMBL" id="MGGW01000004">
    <property type="protein sequence ID" value="OGM55251.1"/>
    <property type="molecule type" value="Genomic_DNA"/>
</dbReference>
<protein>
    <recommendedName>
        <fullName evidence="1">SpoVT-AbrB domain-containing protein</fullName>
    </recommendedName>
</protein>
<evidence type="ECO:0000259" key="1">
    <source>
        <dbReference type="SMART" id="SM00966"/>
    </source>
</evidence>
<dbReference type="GO" id="GO:0003677">
    <property type="term" value="F:DNA binding"/>
    <property type="evidence" value="ECO:0007669"/>
    <property type="project" value="InterPro"/>
</dbReference>
<accession>A0A1F8AU67</accession>
<dbReference type="AlphaFoldDB" id="A0A1F8AU67"/>
<dbReference type="Gene3D" id="2.10.260.10">
    <property type="match status" value="1"/>
</dbReference>
<dbReference type="Pfam" id="PF04014">
    <property type="entry name" value="MazE_antitoxin"/>
    <property type="match status" value="1"/>
</dbReference>
<proteinExistence type="predicted"/>
<dbReference type="InterPro" id="IPR037914">
    <property type="entry name" value="SpoVT-AbrB_sf"/>
</dbReference>
<dbReference type="SUPFAM" id="SSF89447">
    <property type="entry name" value="AbrB/MazE/MraZ-like"/>
    <property type="match status" value="1"/>
</dbReference>
<dbReference type="NCBIfam" id="TIGR01439">
    <property type="entry name" value="lp_hng_hel_AbrB"/>
    <property type="match status" value="1"/>
</dbReference>
<sequence length="79" mass="8908">MLTSTLTVKGQVTLPVNIRRELNVKPSDKIIFNKIGGKFVIEKLLSIDQLYGSLKSSKVKPLSFKKMNDLIKKGLFSDR</sequence>
<organism evidence="2 3">
    <name type="scientific">Candidatus Woesebacteria bacterium RIFCSPHIGHO2_12_FULL_41_24</name>
    <dbReference type="NCBI Taxonomy" id="1802510"/>
    <lineage>
        <taxon>Bacteria</taxon>
        <taxon>Candidatus Woeseibacteriota</taxon>
    </lineage>
</organism>
<dbReference type="InterPro" id="IPR007159">
    <property type="entry name" value="SpoVT-AbrB_dom"/>
</dbReference>
<comment type="caution">
    <text evidence="2">The sequence shown here is derived from an EMBL/GenBank/DDBJ whole genome shotgun (WGS) entry which is preliminary data.</text>
</comment>
<gene>
    <name evidence="2" type="ORF">A3E44_03120</name>
</gene>
<feature type="domain" description="SpoVT-AbrB" evidence="1">
    <location>
        <begin position="4"/>
        <end position="49"/>
    </location>
</feature>
<evidence type="ECO:0000313" key="3">
    <source>
        <dbReference type="Proteomes" id="UP000178603"/>
    </source>
</evidence>
<dbReference type="SMART" id="SM00966">
    <property type="entry name" value="SpoVT_AbrB"/>
    <property type="match status" value="1"/>
</dbReference>
<reference evidence="2 3" key="1">
    <citation type="journal article" date="2016" name="Nat. Commun.">
        <title>Thousands of microbial genomes shed light on interconnected biogeochemical processes in an aquifer system.</title>
        <authorList>
            <person name="Anantharaman K."/>
            <person name="Brown C.T."/>
            <person name="Hug L.A."/>
            <person name="Sharon I."/>
            <person name="Castelle C.J."/>
            <person name="Probst A.J."/>
            <person name="Thomas B.C."/>
            <person name="Singh A."/>
            <person name="Wilkins M.J."/>
            <person name="Karaoz U."/>
            <person name="Brodie E.L."/>
            <person name="Williams K.H."/>
            <person name="Hubbard S.S."/>
            <person name="Banfield J.F."/>
        </authorList>
    </citation>
    <scope>NUCLEOTIDE SEQUENCE [LARGE SCALE GENOMIC DNA]</scope>
</reference>
<dbReference type="Proteomes" id="UP000178603">
    <property type="component" value="Unassembled WGS sequence"/>
</dbReference>